<dbReference type="PANTHER" id="PTHR30183:SF3">
    <property type="entry name" value="MOLYBDENUM TRANSPORT SYSTEM PERMEASE PROTEIN MODB"/>
    <property type="match status" value="1"/>
</dbReference>
<keyword evidence="5" id="KW-1003">Cell membrane</keyword>
<keyword evidence="14" id="KW-1185">Reference proteome</keyword>
<dbReference type="Proteomes" id="UP000809621">
    <property type="component" value="Unassembled WGS sequence"/>
</dbReference>
<evidence type="ECO:0000256" key="10">
    <source>
        <dbReference type="RuleBase" id="RU363032"/>
    </source>
</evidence>
<keyword evidence="8 10" id="KW-1133">Transmembrane helix</keyword>
<evidence type="ECO:0000256" key="1">
    <source>
        <dbReference type="ARBA" id="ARBA00002949"/>
    </source>
</evidence>
<comment type="function">
    <text evidence="1 11">Part of the binding-protein-dependent transport system for molybdenum; probably responsible for the translocation of the substrate across the membrane.</text>
</comment>
<feature type="transmembrane region" description="Helical" evidence="10">
    <location>
        <begin position="12"/>
        <end position="37"/>
    </location>
</feature>
<keyword evidence="6 11" id="KW-0500">Molybdenum</keyword>
<accession>A0ABS2HHR4</accession>
<evidence type="ECO:0000256" key="4">
    <source>
        <dbReference type="ARBA" id="ARBA00022448"/>
    </source>
</evidence>
<dbReference type="InterPro" id="IPR000515">
    <property type="entry name" value="MetI-like"/>
</dbReference>
<gene>
    <name evidence="13" type="primary">modB</name>
    <name evidence="13" type="ORF">JQC93_04740</name>
</gene>
<feature type="transmembrane region" description="Helical" evidence="10">
    <location>
        <begin position="49"/>
        <end position="70"/>
    </location>
</feature>
<evidence type="ECO:0000256" key="7">
    <source>
        <dbReference type="ARBA" id="ARBA00022692"/>
    </source>
</evidence>
<keyword evidence="11" id="KW-0997">Cell inner membrane</keyword>
<evidence type="ECO:0000256" key="9">
    <source>
        <dbReference type="ARBA" id="ARBA00023136"/>
    </source>
</evidence>
<dbReference type="SUPFAM" id="SSF161098">
    <property type="entry name" value="MetI-like"/>
    <property type="match status" value="1"/>
</dbReference>
<protein>
    <recommendedName>
        <fullName evidence="11">Molybdenum transport system permease</fullName>
    </recommendedName>
</protein>
<feature type="transmembrane region" description="Helical" evidence="10">
    <location>
        <begin position="198"/>
        <end position="216"/>
    </location>
</feature>
<keyword evidence="7 10" id="KW-0812">Transmembrane</keyword>
<dbReference type="RefSeq" id="WP_205157288.1">
    <property type="nucleotide sequence ID" value="NZ_JAFEUM010000001.1"/>
</dbReference>
<dbReference type="PANTHER" id="PTHR30183">
    <property type="entry name" value="MOLYBDENUM TRANSPORT SYSTEM PERMEASE PROTEIN MODB"/>
    <property type="match status" value="1"/>
</dbReference>
<evidence type="ECO:0000313" key="13">
    <source>
        <dbReference type="EMBL" id="MBM7035708.1"/>
    </source>
</evidence>
<keyword evidence="9 10" id="KW-0472">Membrane</keyword>
<dbReference type="InterPro" id="IPR011867">
    <property type="entry name" value="ModB_ABC"/>
</dbReference>
<evidence type="ECO:0000256" key="11">
    <source>
        <dbReference type="RuleBase" id="RU365097"/>
    </source>
</evidence>
<feature type="transmembrane region" description="Helical" evidence="10">
    <location>
        <begin position="90"/>
        <end position="111"/>
    </location>
</feature>
<name>A0ABS2HHR4_9VIBR</name>
<dbReference type="PROSITE" id="PS50928">
    <property type="entry name" value="ABC_TM1"/>
    <property type="match status" value="1"/>
</dbReference>
<dbReference type="NCBIfam" id="TIGR02141">
    <property type="entry name" value="modB_ABC"/>
    <property type="match status" value="1"/>
</dbReference>
<evidence type="ECO:0000256" key="6">
    <source>
        <dbReference type="ARBA" id="ARBA00022505"/>
    </source>
</evidence>
<dbReference type="Pfam" id="PF00528">
    <property type="entry name" value="BPD_transp_1"/>
    <property type="match status" value="1"/>
</dbReference>
<evidence type="ECO:0000256" key="3">
    <source>
        <dbReference type="ARBA" id="ARBA00007069"/>
    </source>
</evidence>
<comment type="similarity">
    <text evidence="3 11">Belongs to the binding-protein-dependent transport system permease family. CysTW subfamily.</text>
</comment>
<evidence type="ECO:0000256" key="5">
    <source>
        <dbReference type="ARBA" id="ARBA00022475"/>
    </source>
</evidence>
<sequence>MSLSQFELDAILLSLKVAFVALCWLLPLGLALGWLLARKQFLGKSLVDALIHLPLILPPVVVGYLLLITFGRYGWLGDPLYRYFGVEFGFSWKGAVIASVIVSLPLIVRAIRQAIEQVDTKLEKAAHTLGHSPWQVFWRVTLPLAWPGVISGAVLAFARSLGEFGATITFVSSIPGETQTIPLAMYNFVEIPGMEYQAARLCVIAIAIALGSMILSNRLSKSVR</sequence>
<evidence type="ECO:0000313" key="14">
    <source>
        <dbReference type="Proteomes" id="UP000809621"/>
    </source>
</evidence>
<comment type="caution">
    <text evidence="13">The sequence shown here is derived from an EMBL/GenBank/DDBJ whole genome shotgun (WGS) entry which is preliminary data.</text>
</comment>
<evidence type="ECO:0000256" key="2">
    <source>
        <dbReference type="ARBA" id="ARBA00004651"/>
    </source>
</evidence>
<evidence type="ECO:0000259" key="12">
    <source>
        <dbReference type="PROSITE" id="PS50928"/>
    </source>
</evidence>
<feature type="transmembrane region" description="Helical" evidence="10">
    <location>
        <begin position="136"/>
        <end position="158"/>
    </location>
</feature>
<evidence type="ECO:0000256" key="8">
    <source>
        <dbReference type="ARBA" id="ARBA00022989"/>
    </source>
</evidence>
<comment type="subcellular location">
    <subcellularLocation>
        <location evidence="11">Cell inner membrane</location>
        <topology evidence="11">Multi-pass membrane protein</topology>
    </subcellularLocation>
    <subcellularLocation>
        <location evidence="2 10">Cell membrane</location>
        <topology evidence="2 10">Multi-pass membrane protein</topology>
    </subcellularLocation>
</comment>
<dbReference type="NCBIfam" id="NF006939">
    <property type="entry name" value="PRK09421.1"/>
    <property type="match status" value="1"/>
</dbReference>
<proteinExistence type="inferred from homology"/>
<dbReference type="InterPro" id="IPR035906">
    <property type="entry name" value="MetI-like_sf"/>
</dbReference>
<feature type="domain" description="ABC transmembrane type-1" evidence="12">
    <location>
        <begin position="11"/>
        <end position="214"/>
    </location>
</feature>
<dbReference type="EMBL" id="JAFEUM010000001">
    <property type="protein sequence ID" value="MBM7035708.1"/>
    <property type="molecule type" value="Genomic_DNA"/>
</dbReference>
<dbReference type="Gene3D" id="1.10.3720.10">
    <property type="entry name" value="MetI-like"/>
    <property type="match status" value="1"/>
</dbReference>
<keyword evidence="4 10" id="KW-0813">Transport</keyword>
<reference evidence="13 14" key="1">
    <citation type="submission" date="2021-02" db="EMBL/GenBank/DDBJ databases">
        <authorList>
            <person name="Park J.-S."/>
        </authorList>
    </citation>
    <scope>NUCLEOTIDE SEQUENCE [LARGE SCALE GENOMIC DNA]</scope>
    <source>
        <strain evidence="13 14">188UL20-2</strain>
    </source>
</reference>
<organism evidence="13 14">
    <name type="scientific">Vibrio ulleungensis</name>
    <dbReference type="NCBI Taxonomy" id="2807619"/>
    <lineage>
        <taxon>Bacteria</taxon>
        <taxon>Pseudomonadati</taxon>
        <taxon>Pseudomonadota</taxon>
        <taxon>Gammaproteobacteria</taxon>
        <taxon>Vibrionales</taxon>
        <taxon>Vibrionaceae</taxon>
        <taxon>Vibrio</taxon>
    </lineage>
</organism>
<dbReference type="CDD" id="cd06261">
    <property type="entry name" value="TM_PBP2"/>
    <property type="match status" value="1"/>
</dbReference>